<accession>A0A7G1IJ03</accession>
<evidence type="ECO:0000313" key="11">
    <source>
        <dbReference type="Proteomes" id="UP000516380"/>
    </source>
</evidence>
<dbReference type="Pfam" id="PF00083">
    <property type="entry name" value="Sugar_tr"/>
    <property type="match status" value="1"/>
</dbReference>
<feature type="transmembrane region" description="Helical" evidence="8">
    <location>
        <begin position="307"/>
        <end position="329"/>
    </location>
</feature>
<name>A0A7G1IJ03_MYCKA</name>
<dbReference type="InterPro" id="IPR005829">
    <property type="entry name" value="Sugar_transporter_CS"/>
</dbReference>
<evidence type="ECO:0000256" key="3">
    <source>
        <dbReference type="ARBA" id="ARBA00022448"/>
    </source>
</evidence>
<evidence type="ECO:0000256" key="1">
    <source>
        <dbReference type="ARBA" id="ARBA00004651"/>
    </source>
</evidence>
<dbReference type="PROSITE" id="PS50850">
    <property type="entry name" value="MFS"/>
    <property type="match status" value="1"/>
</dbReference>
<keyword evidence="11" id="KW-1185">Reference proteome</keyword>
<feature type="transmembrane region" description="Helical" evidence="8">
    <location>
        <begin position="165"/>
        <end position="187"/>
    </location>
</feature>
<gene>
    <name evidence="10" type="primary">sugI</name>
    <name evidence="10" type="ORF">NIIDMKKI_60360</name>
</gene>
<feature type="transmembrane region" description="Helical" evidence="8">
    <location>
        <begin position="112"/>
        <end position="135"/>
    </location>
</feature>
<dbReference type="InterPro" id="IPR003663">
    <property type="entry name" value="Sugar/inositol_transpt"/>
</dbReference>
<feature type="transmembrane region" description="Helical" evidence="8">
    <location>
        <begin position="72"/>
        <end position="100"/>
    </location>
</feature>
<feature type="transmembrane region" description="Helical" evidence="8">
    <location>
        <begin position="341"/>
        <end position="365"/>
    </location>
</feature>
<feature type="transmembrane region" description="Helical" evidence="8">
    <location>
        <begin position="142"/>
        <end position="159"/>
    </location>
</feature>
<dbReference type="PANTHER" id="PTHR48020">
    <property type="entry name" value="PROTON MYO-INOSITOL COTRANSPORTER"/>
    <property type="match status" value="1"/>
</dbReference>
<comment type="subcellular location">
    <subcellularLocation>
        <location evidence="1">Cell membrane</location>
        <topology evidence="1">Multi-pass membrane protein</topology>
    </subcellularLocation>
</comment>
<keyword evidence="5 8" id="KW-1133">Transmembrane helix</keyword>
<dbReference type="NCBIfam" id="TIGR00879">
    <property type="entry name" value="SP"/>
    <property type="match status" value="1"/>
</dbReference>
<feature type="transmembrane region" description="Helical" evidence="8">
    <location>
        <begin position="467"/>
        <end position="488"/>
    </location>
</feature>
<proteinExistence type="inferred from homology"/>
<evidence type="ECO:0000256" key="5">
    <source>
        <dbReference type="ARBA" id="ARBA00022989"/>
    </source>
</evidence>
<feature type="transmembrane region" description="Helical" evidence="8">
    <location>
        <begin position="372"/>
        <end position="394"/>
    </location>
</feature>
<feature type="domain" description="Major facilitator superfamily (MFS) profile" evidence="9">
    <location>
        <begin position="74"/>
        <end position="492"/>
    </location>
</feature>
<dbReference type="GO" id="GO:0022857">
    <property type="term" value="F:transmembrane transporter activity"/>
    <property type="evidence" value="ECO:0007669"/>
    <property type="project" value="InterPro"/>
</dbReference>
<comment type="similarity">
    <text evidence="2 7">Belongs to the major facilitator superfamily. Sugar transporter (TC 2.A.1.1) family.</text>
</comment>
<feature type="transmembrane region" description="Helical" evidence="8">
    <location>
        <begin position="400"/>
        <end position="426"/>
    </location>
</feature>
<evidence type="ECO:0000256" key="8">
    <source>
        <dbReference type="SAM" id="Phobius"/>
    </source>
</evidence>
<dbReference type="InterPro" id="IPR036259">
    <property type="entry name" value="MFS_trans_sf"/>
</dbReference>
<evidence type="ECO:0000256" key="4">
    <source>
        <dbReference type="ARBA" id="ARBA00022692"/>
    </source>
</evidence>
<feature type="transmembrane region" description="Helical" evidence="8">
    <location>
        <begin position="226"/>
        <end position="245"/>
    </location>
</feature>
<dbReference type="PANTHER" id="PTHR48020:SF12">
    <property type="entry name" value="PROTON MYO-INOSITOL COTRANSPORTER"/>
    <property type="match status" value="1"/>
</dbReference>
<dbReference type="Proteomes" id="UP000516380">
    <property type="component" value="Chromosome"/>
</dbReference>
<feature type="transmembrane region" description="Helical" evidence="8">
    <location>
        <begin position="199"/>
        <end position="220"/>
    </location>
</feature>
<keyword evidence="3 7" id="KW-0813">Transport</keyword>
<dbReference type="InterPro" id="IPR050814">
    <property type="entry name" value="Myo-inositol_Transporter"/>
</dbReference>
<organism evidence="10 11">
    <name type="scientific">Mycobacterium kansasii</name>
    <dbReference type="NCBI Taxonomy" id="1768"/>
    <lineage>
        <taxon>Bacteria</taxon>
        <taxon>Bacillati</taxon>
        <taxon>Actinomycetota</taxon>
        <taxon>Actinomycetes</taxon>
        <taxon>Mycobacteriales</taxon>
        <taxon>Mycobacteriaceae</taxon>
        <taxon>Mycobacterium</taxon>
    </lineage>
</organism>
<dbReference type="PROSITE" id="PS00216">
    <property type="entry name" value="SUGAR_TRANSPORT_1"/>
    <property type="match status" value="1"/>
</dbReference>
<keyword evidence="6 8" id="KW-0472">Membrane</keyword>
<evidence type="ECO:0000256" key="7">
    <source>
        <dbReference type="RuleBase" id="RU003346"/>
    </source>
</evidence>
<reference evidence="10 11" key="1">
    <citation type="submission" date="2020-07" db="EMBL/GenBank/DDBJ databases">
        <title>Mycobacterium kansasii (former subtype) with zoonotic potential isolated from diseased indoor pet cat, Japan.</title>
        <authorList>
            <person name="Fukano H."/>
            <person name="Terazono T."/>
            <person name="Hoshino Y."/>
        </authorList>
    </citation>
    <scope>NUCLEOTIDE SEQUENCE [LARGE SCALE GENOMIC DNA]</scope>
    <source>
        <strain evidence="10 11">Kuro-I</strain>
    </source>
</reference>
<dbReference type="PROSITE" id="PS00217">
    <property type="entry name" value="SUGAR_TRANSPORT_2"/>
    <property type="match status" value="1"/>
</dbReference>
<dbReference type="AlphaFoldDB" id="A0A7G1IJ03"/>
<dbReference type="SUPFAM" id="SSF103473">
    <property type="entry name" value="MFS general substrate transporter"/>
    <property type="match status" value="1"/>
</dbReference>
<sequence>MGWASGKGRLWGATDPRYWFPLDLKRGSKNTLLVLDVGSRVKPCITPRIPTASSVCSSPGYRPAELSVQRGILVGLTAASVGLIYGYDLSSIAGALLFVTEEFGLTTRQQELLTTTVVIGQIIGALGAGVLANAIGRKKSTVLLTAGFAVFALLGASAVSLPMLLVARLLLGVAIGVAVVVVPVYVAESAPTAVRGSLLTAYQVAILSGIILGYLVGYLLAGSHSWRWILGLAAVPATLLLPLLMRLPDTARWYLLKGRADDARRALLRVEPEADVDTQLADMAGALGEGRGRVSEMLRQPYRRATVFVVTLGFLVQITGINAIIYYSPRIFAAMGFTGDFALLGLPALVQLAGLSAVFVSLFSVDRWGRRPILLSGIAMMIAADGLLVVTFSHSAGSGLIGGFGGVLLFIVGFNFGFGSLVWVYAGESFPSRLRSMGSSVMLTSTLTGNAIVAAFFLTMLHWLGGAAVFALFGALAVISFVVVLGYAPETKGRELEEIQRYWENGGHWPTEPSPAPETR</sequence>
<protein>
    <submittedName>
        <fullName evidence="10">MFS transporter</fullName>
    </submittedName>
</protein>
<evidence type="ECO:0000256" key="6">
    <source>
        <dbReference type="ARBA" id="ARBA00023136"/>
    </source>
</evidence>
<keyword evidence="4 8" id="KW-0812">Transmembrane</keyword>
<dbReference type="GO" id="GO:0005886">
    <property type="term" value="C:plasma membrane"/>
    <property type="evidence" value="ECO:0007669"/>
    <property type="project" value="UniProtKB-SubCell"/>
</dbReference>
<dbReference type="InterPro" id="IPR005828">
    <property type="entry name" value="MFS_sugar_transport-like"/>
</dbReference>
<dbReference type="EMBL" id="AP023343">
    <property type="protein sequence ID" value="BCI90830.1"/>
    <property type="molecule type" value="Genomic_DNA"/>
</dbReference>
<evidence type="ECO:0000313" key="10">
    <source>
        <dbReference type="EMBL" id="BCI90830.1"/>
    </source>
</evidence>
<feature type="transmembrane region" description="Helical" evidence="8">
    <location>
        <begin position="438"/>
        <end position="461"/>
    </location>
</feature>
<dbReference type="PRINTS" id="PR00171">
    <property type="entry name" value="SUGRTRNSPORT"/>
</dbReference>
<evidence type="ECO:0000256" key="2">
    <source>
        <dbReference type="ARBA" id="ARBA00010992"/>
    </source>
</evidence>
<dbReference type="InterPro" id="IPR020846">
    <property type="entry name" value="MFS_dom"/>
</dbReference>
<dbReference type="Gene3D" id="1.20.1250.20">
    <property type="entry name" value="MFS general substrate transporter like domains"/>
    <property type="match status" value="1"/>
</dbReference>
<evidence type="ECO:0000259" key="9">
    <source>
        <dbReference type="PROSITE" id="PS50850"/>
    </source>
</evidence>